<comment type="caution">
    <text evidence="11">Lacks conserved residue(s) required for the propagation of feature annotation.</text>
</comment>
<keyword evidence="9 11" id="KW-0418">Kinase</keyword>
<feature type="binding site" evidence="11 13">
    <location>
        <position position="197"/>
    </location>
    <ligand>
        <name>ATP</name>
        <dbReference type="ChEBI" id="CHEBI:30616"/>
    </ligand>
</feature>
<keyword evidence="7 11" id="KW-0808">Transferase</keyword>
<keyword evidence="8 11" id="KW-0547">Nucleotide-binding</keyword>
<dbReference type="GO" id="GO:0006094">
    <property type="term" value="P:gluconeogenesis"/>
    <property type="evidence" value="ECO:0007669"/>
    <property type="project" value="TreeGrafter"/>
</dbReference>
<feature type="binding site" evidence="11 13">
    <location>
        <position position="319"/>
    </location>
    <ligand>
        <name>ATP</name>
        <dbReference type="ChEBI" id="CHEBI:30616"/>
    </ligand>
</feature>
<dbReference type="UniPathway" id="UPA00109">
    <property type="reaction ID" value="UER00185"/>
</dbReference>
<feature type="binding site" evidence="12">
    <location>
        <position position="113"/>
    </location>
    <ligand>
        <name>(2R)-3-phosphoglycerate</name>
        <dbReference type="ChEBI" id="CHEBI:58272"/>
    </ligand>
</feature>
<dbReference type="Gene3D" id="3.40.50.1260">
    <property type="entry name" value="Phosphoglycerate kinase, N-terminal domain"/>
    <property type="match status" value="2"/>
</dbReference>
<dbReference type="Proteomes" id="UP000477488">
    <property type="component" value="Unassembled WGS sequence"/>
</dbReference>
<dbReference type="PROSITE" id="PS00111">
    <property type="entry name" value="PGLYCERATE_KINASE"/>
    <property type="match status" value="1"/>
</dbReference>
<gene>
    <name evidence="11" type="primary">pgk</name>
    <name evidence="15" type="ORF">FYJ44_04820</name>
</gene>
<dbReference type="FunFam" id="3.40.50.1260:FF:000002">
    <property type="entry name" value="Phosphoglycerate kinase"/>
    <property type="match status" value="1"/>
</dbReference>
<evidence type="ECO:0000256" key="8">
    <source>
        <dbReference type="ARBA" id="ARBA00022741"/>
    </source>
</evidence>
<evidence type="ECO:0000313" key="16">
    <source>
        <dbReference type="Proteomes" id="UP000477488"/>
    </source>
</evidence>
<feature type="binding site" evidence="11">
    <location>
        <position position="113"/>
    </location>
    <ligand>
        <name>substrate</name>
    </ligand>
</feature>
<evidence type="ECO:0000256" key="5">
    <source>
        <dbReference type="ARBA" id="ARBA00013061"/>
    </source>
</evidence>
<keyword evidence="10 11" id="KW-0067">ATP-binding</keyword>
<feature type="binding site" evidence="11">
    <location>
        <position position="146"/>
    </location>
    <ligand>
        <name>substrate</name>
    </ligand>
</feature>
<organism evidence="15 16">
    <name type="scientific">Desulfovibrio porci</name>
    <dbReference type="NCBI Taxonomy" id="2605782"/>
    <lineage>
        <taxon>Bacteria</taxon>
        <taxon>Pseudomonadati</taxon>
        <taxon>Thermodesulfobacteriota</taxon>
        <taxon>Desulfovibrionia</taxon>
        <taxon>Desulfovibrionales</taxon>
        <taxon>Desulfovibrionaceae</taxon>
        <taxon>Desulfovibrio</taxon>
    </lineage>
</organism>
<dbReference type="Pfam" id="PF00162">
    <property type="entry name" value="PGK"/>
    <property type="match status" value="1"/>
</dbReference>
<evidence type="ECO:0000256" key="2">
    <source>
        <dbReference type="ARBA" id="ARBA00004496"/>
    </source>
</evidence>
<dbReference type="PANTHER" id="PTHR11406">
    <property type="entry name" value="PHOSPHOGLYCERATE KINASE"/>
    <property type="match status" value="1"/>
</dbReference>
<dbReference type="InterPro" id="IPR036043">
    <property type="entry name" value="Phosphoglycerate_kinase_sf"/>
</dbReference>
<name>A0A6L5XJS3_9BACT</name>
<comment type="caution">
    <text evidence="15">The sequence shown here is derived from an EMBL/GenBank/DDBJ whole genome shotgun (WGS) entry which is preliminary data.</text>
</comment>
<sequence>MPIKKLADLDCNGKTVVIREDLNVPMKEGRISNDKRIRAALPTIRMALDKGAGVVLLSHLGRPTEGRYEEQFSLKPVAARLGELLGREVPLVSEPADAGKVKPGQCVLLENVRFLKGEKKNDPALAAQLAGLGDIYVMDAFGAAHRAHASTEGAVRQAKVACAGPLMVAELAAFAKVLDNPARPLAAVIGGSKVSTKLGLLANLLAKVDSLIVGGGIANTFLAAAGYNVGASLCEPDLIPEAKKIMETAGAQGKQLPLPVDVVTAKELAPGQKATVHAADDVPTDEMILDIGPKTVALYEKLLAGAATVVWNGPVGAFETEPFGAGTKALAEALAASKAFVVVGGGDSVAAVEGYGLADKMGYISTGGGASLELLEGKVLPSVAALEARG</sequence>
<evidence type="ECO:0000256" key="13">
    <source>
        <dbReference type="PIRSR" id="PIRSR000724-2"/>
    </source>
</evidence>
<keyword evidence="16" id="KW-1185">Reference proteome</keyword>
<dbReference type="PRINTS" id="PR00477">
    <property type="entry name" value="PHGLYCKINASE"/>
</dbReference>
<evidence type="ECO:0000256" key="1">
    <source>
        <dbReference type="ARBA" id="ARBA00000642"/>
    </source>
</evidence>
<feature type="binding site" evidence="12">
    <location>
        <position position="146"/>
    </location>
    <ligand>
        <name>(2R)-3-phosphoglycerate</name>
        <dbReference type="ChEBI" id="CHEBI:58272"/>
    </ligand>
</feature>
<dbReference type="GO" id="GO:0004618">
    <property type="term" value="F:phosphoglycerate kinase activity"/>
    <property type="evidence" value="ECO:0007669"/>
    <property type="project" value="UniProtKB-UniRule"/>
</dbReference>
<evidence type="ECO:0000256" key="6">
    <source>
        <dbReference type="ARBA" id="ARBA00022490"/>
    </source>
</evidence>
<dbReference type="FunFam" id="3.40.50.1260:FF:000001">
    <property type="entry name" value="Phosphoglycerate kinase"/>
    <property type="match status" value="1"/>
</dbReference>
<feature type="binding site" evidence="11 13">
    <location>
        <begin position="345"/>
        <end position="348"/>
    </location>
    <ligand>
        <name>ATP</name>
        <dbReference type="ChEBI" id="CHEBI:30616"/>
    </ligand>
</feature>
<comment type="similarity">
    <text evidence="3 11 14">Belongs to the phosphoglycerate kinase family.</text>
</comment>
<feature type="binding site" evidence="12">
    <location>
        <position position="36"/>
    </location>
    <ligand>
        <name>(2R)-3-phosphoglycerate</name>
        <dbReference type="ChEBI" id="CHEBI:58272"/>
    </ligand>
</feature>
<evidence type="ECO:0000256" key="9">
    <source>
        <dbReference type="ARBA" id="ARBA00022777"/>
    </source>
</evidence>
<dbReference type="AlphaFoldDB" id="A0A6L5XJS3"/>
<evidence type="ECO:0000256" key="4">
    <source>
        <dbReference type="ARBA" id="ARBA00011245"/>
    </source>
</evidence>
<feature type="binding site" evidence="11">
    <location>
        <position position="36"/>
    </location>
    <ligand>
        <name>substrate</name>
    </ligand>
</feature>
<dbReference type="PIRSF" id="PIRSF000724">
    <property type="entry name" value="Pgk"/>
    <property type="match status" value="1"/>
</dbReference>
<dbReference type="PANTHER" id="PTHR11406:SF23">
    <property type="entry name" value="PHOSPHOGLYCERATE KINASE 1, CHLOROPLASTIC-RELATED"/>
    <property type="match status" value="1"/>
</dbReference>
<dbReference type="EC" id="2.7.2.3" evidence="5 11"/>
<dbReference type="EMBL" id="VUMH01000003">
    <property type="protein sequence ID" value="MSS27382.1"/>
    <property type="molecule type" value="Genomic_DNA"/>
</dbReference>
<proteinExistence type="inferred from homology"/>
<evidence type="ECO:0000256" key="14">
    <source>
        <dbReference type="RuleBase" id="RU000532"/>
    </source>
</evidence>
<comment type="subunit">
    <text evidence="4 11">Monomer.</text>
</comment>
<comment type="subcellular location">
    <subcellularLocation>
        <location evidence="2 11">Cytoplasm</location>
    </subcellularLocation>
</comment>
<comment type="catalytic activity">
    <reaction evidence="1 11 14">
        <text>(2R)-3-phosphoglycerate + ATP = (2R)-3-phospho-glyceroyl phosphate + ADP</text>
        <dbReference type="Rhea" id="RHEA:14801"/>
        <dbReference type="ChEBI" id="CHEBI:30616"/>
        <dbReference type="ChEBI" id="CHEBI:57604"/>
        <dbReference type="ChEBI" id="CHEBI:58272"/>
        <dbReference type="ChEBI" id="CHEBI:456216"/>
        <dbReference type="EC" id="2.7.2.3"/>
    </reaction>
</comment>
<comment type="pathway">
    <text evidence="11">Carbohydrate degradation; glycolysis; pyruvate from D-glyceraldehyde 3-phosphate: step 2/5.</text>
</comment>
<protein>
    <recommendedName>
        <fullName evidence="5 11">Phosphoglycerate kinase</fullName>
        <ecNumber evidence="5 11">2.7.2.3</ecNumber>
    </recommendedName>
</protein>
<dbReference type="InterPro" id="IPR015824">
    <property type="entry name" value="Phosphoglycerate_kinase_N"/>
</dbReference>
<evidence type="ECO:0000313" key="15">
    <source>
        <dbReference type="EMBL" id="MSS27382.1"/>
    </source>
</evidence>
<reference evidence="15 16" key="1">
    <citation type="submission" date="2019-09" db="EMBL/GenBank/DDBJ databases">
        <title>In-depth cultivation of the pig gut microbiome towards novel bacterial diversity and tailored functional studies.</title>
        <authorList>
            <person name="Wylensek D."/>
            <person name="Hitch T.C.A."/>
            <person name="Clavel T."/>
        </authorList>
    </citation>
    <scope>NUCLEOTIDE SEQUENCE [LARGE SCALE GENOMIC DNA]</scope>
    <source>
        <strain evidence="15 16">PG-178-WT-4</strain>
    </source>
</reference>
<accession>A0A6L5XJS3</accession>
<evidence type="ECO:0000256" key="7">
    <source>
        <dbReference type="ARBA" id="ARBA00022679"/>
    </source>
</evidence>
<evidence type="ECO:0000256" key="11">
    <source>
        <dbReference type="HAMAP-Rule" id="MF_00145"/>
    </source>
</evidence>
<dbReference type="InterPro" id="IPR001576">
    <property type="entry name" value="Phosphoglycerate_kinase"/>
</dbReference>
<dbReference type="GO" id="GO:0005524">
    <property type="term" value="F:ATP binding"/>
    <property type="evidence" value="ECO:0007669"/>
    <property type="project" value="UniProtKB-KW"/>
</dbReference>
<keyword evidence="11" id="KW-0324">Glycolysis</keyword>
<dbReference type="RefSeq" id="WP_154509664.1">
    <property type="nucleotide sequence ID" value="NZ_JAXELC010000029.1"/>
</dbReference>
<feature type="binding site" evidence="11 12">
    <location>
        <begin position="21"/>
        <end position="23"/>
    </location>
    <ligand>
        <name>substrate</name>
    </ligand>
</feature>
<dbReference type="InterPro" id="IPR015911">
    <property type="entry name" value="Phosphoglycerate_kinase_CS"/>
</dbReference>
<dbReference type="GO" id="GO:0043531">
    <property type="term" value="F:ADP binding"/>
    <property type="evidence" value="ECO:0007669"/>
    <property type="project" value="TreeGrafter"/>
</dbReference>
<evidence type="ECO:0000256" key="12">
    <source>
        <dbReference type="PIRSR" id="PIRSR000724-1"/>
    </source>
</evidence>
<dbReference type="HAMAP" id="MF_00145">
    <property type="entry name" value="Phosphoglyc_kinase"/>
    <property type="match status" value="1"/>
</dbReference>
<dbReference type="SUPFAM" id="SSF53748">
    <property type="entry name" value="Phosphoglycerate kinase"/>
    <property type="match status" value="1"/>
</dbReference>
<dbReference type="GO" id="GO:0006096">
    <property type="term" value="P:glycolytic process"/>
    <property type="evidence" value="ECO:0007669"/>
    <property type="project" value="UniProtKB-UniRule"/>
</dbReference>
<feature type="binding site" evidence="11 12">
    <location>
        <begin position="59"/>
        <end position="62"/>
    </location>
    <ligand>
        <name>substrate</name>
    </ligand>
</feature>
<evidence type="ECO:0000256" key="3">
    <source>
        <dbReference type="ARBA" id="ARBA00008982"/>
    </source>
</evidence>
<evidence type="ECO:0000256" key="10">
    <source>
        <dbReference type="ARBA" id="ARBA00022840"/>
    </source>
</evidence>
<keyword evidence="6 11" id="KW-0963">Cytoplasm</keyword>
<dbReference type="GO" id="GO:0005829">
    <property type="term" value="C:cytosol"/>
    <property type="evidence" value="ECO:0007669"/>
    <property type="project" value="TreeGrafter"/>
</dbReference>